<dbReference type="Pfam" id="PF01312">
    <property type="entry name" value="Bac_export_2"/>
    <property type="match status" value="1"/>
</dbReference>
<sequence>MPILGVGMLAGIISNYLQVGFLFSPEVIKPKLEKLDPIKGLNGYTVFEPS</sequence>
<gene>
    <name evidence="1" type="ORF">BsIDN1_29910</name>
</gene>
<dbReference type="EMBL" id="AP021906">
    <property type="protein sequence ID" value="BBP89373.1"/>
    <property type="molecule type" value="Genomic_DNA"/>
</dbReference>
<protein>
    <submittedName>
        <fullName evidence="1">Uncharacterized protein</fullName>
    </submittedName>
</protein>
<dbReference type="GO" id="GO:0009306">
    <property type="term" value="P:protein secretion"/>
    <property type="evidence" value="ECO:0007669"/>
    <property type="project" value="InterPro"/>
</dbReference>
<organism evidence="1 2">
    <name type="scientific">Bacillus safensis</name>
    <dbReference type="NCBI Taxonomy" id="561879"/>
    <lineage>
        <taxon>Bacteria</taxon>
        <taxon>Bacillati</taxon>
        <taxon>Bacillota</taxon>
        <taxon>Bacilli</taxon>
        <taxon>Bacillales</taxon>
        <taxon>Bacillaceae</taxon>
        <taxon>Bacillus</taxon>
    </lineage>
</organism>
<evidence type="ECO:0000313" key="1">
    <source>
        <dbReference type="EMBL" id="BBP89373.1"/>
    </source>
</evidence>
<evidence type="ECO:0000313" key="2">
    <source>
        <dbReference type="Proteomes" id="UP000464658"/>
    </source>
</evidence>
<dbReference type="InterPro" id="IPR006135">
    <property type="entry name" value="T3SS_substrate_exporter"/>
</dbReference>
<dbReference type="Proteomes" id="UP000464658">
    <property type="component" value="Chromosome"/>
</dbReference>
<dbReference type="AlphaFoldDB" id="A0A5S9M8C0"/>
<reference evidence="1 2" key="1">
    <citation type="submission" date="2019-12" db="EMBL/GenBank/DDBJ databases">
        <title>Full genome sequence of a Bacillus safensis strain isolated from commercially available natto in Indonesia.</title>
        <authorList>
            <person name="Yoshida M."/>
            <person name="Uomi M."/>
            <person name="Waturangi D."/>
            <person name="Ekaputri J.J."/>
            <person name="Setiamarga D.H.E."/>
        </authorList>
    </citation>
    <scope>NUCLEOTIDE SEQUENCE [LARGE SCALE GENOMIC DNA]</scope>
    <source>
        <strain evidence="1 2">IDN1</strain>
    </source>
</reference>
<name>A0A5S9M8C0_BACIA</name>
<proteinExistence type="predicted"/>
<dbReference type="GO" id="GO:0016020">
    <property type="term" value="C:membrane"/>
    <property type="evidence" value="ECO:0007669"/>
    <property type="project" value="InterPro"/>
</dbReference>
<accession>A0A5S9M8C0</accession>